<evidence type="ECO:0000313" key="1">
    <source>
        <dbReference type="EMBL" id="AWU95745.1"/>
    </source>
</evidence>
<protein>
    <submittedName>
        <fullName evidence="1">Uncharacterized protein</fullName>
    </submittedName>
</protein>
<dbReference type="SUPFAM" id="SSF53474">
    <property type="entry name" value="alpha/beta-Hydrolases"/>
    <property type="match status" value="1"/>
</dbReference>
<dbReference type="AlphaFoldDB" id="A0A2U9S859"/>
<keyword evidence="2" id="KW-1185">Reference proteome</keyword>
<reference evidence="1 2" key="1">
    <citation type="submission" date="2018-06" db="EMBL/GenBank/DDBJ databases">
        <title>Complete genome sequencing of Azospirillum sp. M2T2B2.</title>
        <authorList>
            <person name="Heo J."/>
            <person name="Kim S.-J."/>
            <person name="Kwon S.-W."/>
            <person name="Anandham R."/>
        </authorList>
    </citation>
    <scope>NUCLEOTIDE SEQUENCE [LARGE SCALE GENOMIC DNA]</scope>
    <source>
        <strain evidence="1 2">M2T2B2</strain>
        <plasmid evidence="1 2">unnamed1</plasmid>
    </source>
</reference>
<dbReference type="InterPro" id="IPR029058">
    <property type="entry name" value="AB_hydrolase_fold"/>
</dbReference>
<geneLocation type="plasmid" evidence="1 2">
    <name>unnamed1</name>
</geneLocation>
<dbReference type="EMBL" id="CP029830">
    <property type="protein sequence ID" value="AWU95745.1"/>
    <property type="molecule type" value="Genomic_DNA"/>
</dbReference>
<name>A0A2U9S859_9PROT</name>
<dbReference type="OrthoDB" id="505233at2"/>
<evidence type="ECO:0000313" key="2">
    <source>
        <dbReference type="Proteomes" id="UP000249605"/>
    </source>
</evidence>
<proteinExistence type="predicted"/>
<sequence>MASYRQARDLLIAWSAALTLLAVFADGAGAGAGEPAPPLPPRNIVIEKSSASGLAAGAFMALQFPALQFPALQFHVAHSSEITGAGFNRWAANNNLIVLYPQLSPRRSADPIACRDWIGTTGADYAMKGGAKIAAVHAMLTTLAGQR</sequence>
<gene>
    <name evidence="1" type="ORF">DM194_15810</name>
</gene>
<dbReference type="KEGG" id="azm:DM194_15810"/>
<accession>A0A2U9S859</accession>
<organism evidence="1 2">
    <name type="scientific">Azospirillum ramasamyi</name>
    <dbReference type="NCBI Taxonomy" id="682998"/>
    <lineage>
        <taxon>Bacteria</taxon>
        <taxon>Pseudomonadati</taxon>
        <taxon>Pseudomonadota</taxon>
        <taxon>Alphaproteobacteria</taxon>
        <taxon>Rhodospirillales</taxon>
        <taxon>Azospirillaceae</taxon>
        <taxon>Azospirillum</taxon>
    </lineage>
</organism>
<keyword evidence="1" id="KW-0614">Plasmid</keyword>
<dbReference type="RefSeq" id="WP_111068499.1">
    <property type="nucleotide sequence ID" value="NZ_CP029830.1"/>
</dbReference>
<dbReference type="Proteomes" id="UP000249605">
    <property type="component" value="Plasmid unnamed1"/>
</dbReference>